<dbReference type="GeneID" id="23612172"/>
<dbReference type="RefSeq" id="XP_011401527.1">
    <property type="nucleotide sequence ID" value="XM_011403225.1"/>
</dbReference>
<keyword evidence="3" id="KW-1185">Reference proteome</keyword>
<dbReference type="AlphaFoldDB" id="A0A087SS03"/>
<dbReference type="EMBL" id="KL662172">
    <property type="protein sequence ID" value="KFM28507.1"/>
    <property type="molecule type" value="Genomic_DNA"/>
</dbReference>
<accession>A0A087SS03</accession>
<organism evidence="2 3">
    <name type="scientific">Auxenochlorella protothecoides</name>
    <name type="common">Green microalga</name>
    <name type="synonym">Chlorella protothecoides</name>
    <dbReference type="NCBI Taxonomy" id="3075"/>
    <lineage>
        <taxon>Eukaryota</taxon>
        <taxon>Viridiplantae</taxon>
        <taxon>Chlorophyta</taxon>
        <taxon>core chlorophytes</taxon>
        <taxon>Trebouxiophyceae</taxon>
        <taxon>Chlorellales</taxon>
        <taxon>Chlorellaceae</taxon>
        <taxon>Auxenochlorella</taxon>
    </lineage>
</organism>
<evidence type="ECO:0000313" key="3">
    <source>
        <dbReference type="Proteomes" id="UP000028924"/>
    </source>
</evidence>
<gene>
    <name evidence="2" type="ORF">F751_0781</name>
</gene>
<name>A0A087SS03_AUXPR</name>
<dbReference type="OrthoDB" id="102943at2759"/>
<sequence length="665" mass="74330">MLVVGFAGELYNNRRDFAPVPWDLEAPATEEGPTEAELAAETAAIEAVINEWSTERAPAAARGDGDGTSGKVDEVLTTIKCTLNAFRGLPKPPRGRSSQDPLRPTLDNIVYTMAVTTILGGLLAELHVLRVVEEFERRKAAKCADADKVLHPLNNTFFCRCLRAVSGLRPEPDKKGSEETREAFPFLLETAAIFRRTCEEAVGSYQPPDLEHLHYFMDEAARDMETVTKTYYKREFFRRLKQNAQLELGCSARRAYSCARAVLAVEFVLARLNLEGCRLPPGKEAAIRACLLAKQKWHKKKKALCVHIGWAFFARLFDYRRFEHGRWTSGGHWRTNGYTVAVTLQRPRDPPRPGDPPPPPPKEAKAGKRNNAGASKGALHHQSREIANEHYRHGLPLTEAEIHMVVGMDPGRVAMFTAVDEHGNSTACGAKEFYAMAQHRQHEKTISGWLDKAPPCVQNLRKCPTFKTASIEALLRRVKAVVQNLQEGLAWMFKKPFRKLRHRAHLRREWAINRLAEQFRAPPGMTTVVGAGNWSAQDRGGVMRGHPPGPWMRFLKRLRRVCTVVVVDEFRSSKLCCACHTALHAHQYRRVHRGVLETGDVWGTKRCANRACAANVANRDVNAAVNMLMLVKLFLAGLPRPTAFGGPPPLTAPTNGWPTNYTNCA</sequence>
<protein>
    <submittedName>
        <fullName evidence="2">Uncharacterized protein</fullName>
    </submittedName>
</protein>
<feature type="region of interest" description="Disordered" evidence="1">
    <location>
        <begin position="344"/>
        <end position="381"/>
    </location>
</feature>
<evidence type="ECO:0000256" key="1">
    <source>
        <dbReference type="SAM" id="MobiDB-lite"/>
    </source>
</evidence>
<dbReference type="Proteomes" id="UP000028924">
    <property type="component" value="Unassembled WGS sequence"/>
</dbReference>
<reference evidence="2 3" key="1">
    <citation type="journal article" date="2014" name="BMC Genomics">
        <title>Oil accumulation mechanisms of the oleaginous microalga Chlorella protothecoides revealed through its genome, transcriptomes, and proteomes.</title>
        <authorList>
            <person name="Gao C."/>
            <person name="Wang Y."/>
            <person name="Shen Y."/>
            <person name="Yan D."/>
            <person name="He X."/>
            <person name="Dai J."/>
            <person name="Wu Q."/>
        </authorList>
    </citation>
    <scope>NUCLEOTIDE SEQUENCE [LARGE SCALE GENOMIC DNA]</scope>
    <source>
        <strain evidence="2 3">0710</strain>
    </source>
</reference>
<dbReference type="KEGG" id="apro:F751_0781"/>
<proteinExistence type="predicted"/>
<evidence type="ECO:0000313" key="2">
    <source>
        <dbReference type="EMBL" id="KFM28507.1"/>
    </source>
</evidence>